<keyword evidence="2" id="KW-1185">Reference proteome</keyword>
<comment type="caution">
    <text evidence="1">The sequence shown here is derived from an EMBL/GenBank/DDBJ whole genome shotgun (WGS) entry which is preliminary data.</text>
</comment>
<dbReference type="AlphaFoldDB" id="A0A177AUX4"/>
<organism evidence="1 2">
    <name type="scientific">Intoshia linei</name>
    <dbReference type="NCBI Taxonomy" id="1819745"/>
    <lineage>
        <taxon>Eukaryota</taxon>
        <taxon>Metazoa</taxon>
        <taxon>Spiralia</taxon>
        <taxon>Lophotrochozoa</taxon>
        <taxon>Mesozoa</taxon>
        <taxon>Orthonectida</taxon>
        <taxon>Rhopaluridae</taxon>
        <taxon>Intoshia</taxon>
    </lineage>
</organism>
<evidence type="ECO:0000313" key="1">
    <source>
        <dbReference type="EMBL" id="OAF65630.1"/>
    </source>
</evidence>
<sequence length="76" mass="9353">MSRMPVNSEVEQIDIRYVDLIENDSFLSNNEILEATQRDMLLNNVKRYIRNKWPFKLSDNKRRYFNVKDELWIKEE</sequence>
<protein>
    <submittedName>
        <fullName evidence="1">Uncharacterized protein</fullName>
    </submittedName>
</protein>
<reference evidence="1 2" key="1">
    <citation type="submission" date="2016-04" db="EMBL/GenBank/DDBJ databases">
        <title>The genome of Intoshia linei affirms orthonectids as highly simplified spiralians.</title>
        <authorList>
            <person name="Mikhailov K.V."/>
            <person name="Slusarev G.S."/>
            <person name="Nikitin M.A."/>
            <person name="Logacheva M.D."/>
            <person name="Penin A."/>
            <person name="Aleoshin V."/>
            <person name="Panchin Y.V."/>
        </authorList>
    </citation>
    <scope>NUCLEOTIDE SEQUENCE [LARGE SCALE GENOMIC DNA]</scope>
    <source>
        <strain evidence="1">Intl2013</strain>
        <tissue evidence="1">Whole animal</tissue>
    </source>
</reference>
<accession>A0A177AUX4</accession>
<dbReference type="Proteomes" id="UP000078046">
    <property type="component" value="Unassembled WGS sequence"/>
</dbReference>
<evidence type="ECO:0000313" key="2">
    <source>
        <dbReference type="Proteomes" id="UP000078046"/>
    </source>
</evidence>
<feature type="non-terminal residue" evidence="1">
    <location>
        <position position="76"/>
    </location>
</feature>
<dbReference type="OrthoDB" id="10058156at2759"/>
<dbReference type="EMBL" id="LWCA01001210">
    <property type="protein sequence ID" value="OAF65630.1"/>
    <property type="molecule type" value="Genomic_DNA"/>
</dbReference>
<proteinExistence type="predicted"/>
<name>A0A177AUX4_9BILA</name>
<gene>
    <name evidence="1" type="ORF">A3Q56_06630</name>
</gene>